<dbReference type="CDD" id="cd01949">
    <property type="entry name" value="GGDEF"/>
    <property type="match status" value="1"/>
</dbReference>
<dbReference type="InterPro" id="IPR050469">
    <property type="entry name" value="Diguanylate_Cyclase"/>
</dbReference>
<feature type="transmembrane region" description="Helical" evidence="3">
    <location>
        <begin position="229"/>
        <end position="250"/>
    </location>
</feature>
<dbReference type="Proteomes" id="UP000466730">
    <property type="component" value="Unassembled WGS sequence"/>
</dbReference>
<organism evidence="5 6">
    <name type="scientific">Rhodovulum strictum</name>
    <dbReference type="NCBI Taxonomy" id="58314"/>
    <lineage>
        <taxon>Bacteria</taxon>
        <taxon>Pseudomonadati</taxon>
        <taxon>Pseudomonadota</taxon>
        <taxon>Alphaproteobacteria</taxon>
        <taxon>Rhodobacterales</taxon>
        <taxon>Paracoccaceae</taxon>
        <taxon>Rhodovulum</taxon>
    </lineage>
</organism>
<dbReference type="Gene3D" id="3.30.70.270">
    <property type="match status" value="1"/>
</dbReference>
<dbReference type="FunFam" id="3.30.70.270:FF:000001">
    <property type="entry name" value="Diguanylate cyclase domain protein"/>
    <property type="match status" value="1"/>
</dbReference>
<comment type="caution">
    <text evidence="5">The sequence shown here is derived from an EMBL/GenBank/DDBJ whole genome shotgun (WGS) entry which is preliminary data.</text>
</comment>
<dbReference type="GO" id="GO:0005886">
    <property type="term" value="C:plasma membrane"/>
    <property type="evidence" value="ECO:0007669"/>
    <property type="project" value="TreeGrafter"/>
</dbReference>
<dbReference type="SUPFAM" id="SSF55073">
    <property type="entry name" value="Nucleotide cyclase"/>
    <property type="match status" value="1"/>
</dbReference>
<reference evidence="5 6" key="1">
    <citation type="submission" date="2019-11" db="EMBL/GenBank/DDBJ databases">
        <title>Draft Whole-Genome sequence of the marine photosynthetic bacterium Rhodovulum strictum DSM 11289.</title>
        <authorList>
            <person name="Kyndt J.A."/>
            <person name="Meyer T.E."/>
        </authorList>
    </citation>
    <scope>NUCLEOTIDE SEQUENCE [LARGE SCALE GENOMIC DNA]</scope>
    <source>
        <strain evidence="5 6">DSM 11289</strain>
    </source>
</reference>
<keyword evidence="6" id="KW-1185">Reference proteome</keyword>
<feature type="transmembrane region" description="Helical" evidence="3">
    <location>
        <begin position="202"/>
        <end position="223"/>
    </location>
</feature>
<dbReference type="PROSITE" id="PS50887">
    <property type="entry name" value="GGDEF"/>
    <property type="match status" value="1"/>
</dbReference>
<dbReference type="InterPro" id="IPR000160">
    <property type="entry name" value="GGDEF_dom"/>
</dbReference>
<sequence length="519" mass="55666">MARLDPMPARRARPGLWSGGGIMQRRQRQLPVNPLFAMMRDTAERQRGRSTPMKETWHPSAGPWDEDELLHGTPRFVLVRAAPKVRQALALFSFLLAAVPAVGFLADMPLLYRPFPGQPVIHPLTLTALAALALALLLQRPFARSGPVEIALLILAGGIGLGELAWLAMAKPESAVPLDASAAIGILALASALALRRRRPAWPAMVLAGAAGMICLTAFLGYAMGLGQLSGALSPFTMLIMAPLVLAAQIAQARRPALRALFRDDKLTHVLRLEMALAAIVPTVLAIVIFRLDHHGPSAADAIYTQAMILFCCTGVLVAGRMRDRLDRERRMLSRELQRASLIDPLTGLANRRGTLVMAGQAINAARRGGRPVSMVICDLDHFKAVNDRLGHGVGDRVLETAARLMSARLRVSDIAGRWGGEEFLLVLPDTTLAGAEALAEILRHTLAEELRIMPSGEIRPGAGGKPLTASFGCAAIETSRSDGFERALDAADRALYAAKRGGRNRVTSATDLAISGFA</sequence>
<gene>
    <name evidence="5" type="ORF">GH815_10720</name>
</gene>
<dbReference type="EMBL" id="WJPO01000015">
    <property type="protein sequence ID" value="MRH21466.1"/>
    <property type="molecule type" value="Genomic_DNA"/>
</dbReference>
<dbReference type="EC" id="2.7.7.65" evidence="1"/>
<feature type="transmembrane region" description="Helical" evidence="3">
    <location>
        <begin position="302"/>
        <end position="322"/>
    </location>
</feature>
<keyword evidence="3" id="KW-1133">Transmembrane helix</keyword>
<dbReference type="NCBIfam" id="TIGR00254">
    <property type="entry name" value="GGDEF"/>
    <property type="match status" value="1"/>
</dbReference>
<dbReference type="PANTHER" id="PTHR45138">
    <property type="entry name" value="REGULATORY COMPONENTS OF SENSORY TRANSDUCTION SYSTEM"/>
    <property type="match status" value="1"/>
</dbReference>
<feature type="transmembrane region" description="Helical" evidence="3">
    <location>
        <begin position="175"/>
        <end position="195"/>
    </location>
</feature>
<dbReference type="GO" id="GO:1902201">
    <property type="term" value="P:negative regulation of bacterial-type flagellum-dependent cell motility"/>
    <property type="evidence" value="ECO:0007669"/>
    <property type="project" value="TreeGrafter"/>
</dbReference>
<feature type="domain" description="GGDEF" evidence="4">
    <location>
        <begin position="371"/>
        <end position="512"/>
    </location>
</feature>
<feature type="transmembrane region" description="Helical" evidence="3">
    <location>
        <begin position="120"/>
        <end position="138"/>
    </location>
</feature>
<evidence type="ECO:0000256" key="1">
    <source>
        <dbReference type="ARBA" id="ARBA00012528"/>
    </source>
</evidence>
<dbReference type="PANTHER" id="PTHR45138:SF9">
    <property type="entry name" value="DIGUANYLATE CYCLASE DGCM-RELATED"/>
    <property type="match status" value="1"/>
</dbReference>
<evidence type="ECO:0000256" key="2">
    <source>
        <dbReference type="ARBA" id="ARBA00034247"/>
    </source>
</evidence>
<dbReference type="AlphaFoldDB" id="A0A844B521"/>
<evidence type="ECO:0000259" key="4">
    <source>
        <dbReference type="PROSITE" id="PS50887"/>
    </source>
</evidence>
<dbReference type="InterPro" id="IPR029787">
    <property type="entry name" value="Nucleotide_cyclase"/>
</dbReference>
<dbReference type="SMART" id="SM00267">
    <property type="entry name" value="GGDEF"/>
    <property type="match status" value="1"/>
</dbReference>
<dbReference type="GO" id="GO:0043709">
    <property type="term" value="P:cell adhesion involved in single-species biofilm formation"/>
    <property type="evidence" value="ECO:0007669"/>
    <property type="project" value="TreeGrafter"/>
</dbReference>
<dbReference type="InterPro" id="IPR043128">
    <property type="entry name" value="Rev_trsase/Diguanyl_cyclase"/>
</dbReference>
<keyword evidence="3" id="KW-0812">Transmembrane</keyword>
<dbReference type="GO" id="GO:0052621">
    <property type="term" value="F:diguanylate cyclase activity"/>
    <property type="evidence" value="ECO:0007669"/>
    <property type="project" value="UniProtKB-EC"/>
</dbReference>
<evidence type="ECO:0000313" key="6">
    <source>
        <dbReference type="Proteomes" id="UP000466730"/>
    </source>
</evidence>
<accession>A0A844B521</accession>
<dbReference type="Pfam" id="PF00990">
    <property type="entry name" value="GGDEF"/>
    <property type="match status" value="1"/>
</dbReference>
<keyword evidence="3" id="KW-0472">Membrane</keyword>
<feature type="transmembrane region" description="Helical" evidence="3">
    <location>
        <begin position="150"/>
        <end position="169"/>
    </location>
</feature>
<feature type="transmembrane region" description="Helical" evidence="3">
    <location>
        <begin position="271"/>
        <end position="290"/>
    </location>
</feature>
<feature type="transmembrane region" description="Helical" evidence="3">
    <location>
        <begin position="88"/>
        <end position="108"/>
    </location>
</feature>
<evidence type="ECO:0000256" key="3">
    <source>
        <dbReference type="SAM" id="Phobius"/>
    </source>
</evidence>
<proteinExistence type="predicted"/>
<name>A0A844B521_9RHOB</name>
<protein>
    <recommendedName>
        <fullName evidence="1">diguanylate cyclase</fullName>
        <ecNumber evidence="1">2.7.7.65</ecNumber>
    </recommendedName>
</protein>
<evidence type="ECO:0000313" key="5">
    <source>
        <dbReference type="EMBL" id="MRH21466.1"/>
    </source>
</evidence>
<comment type="catalytic activity">
    <reaction evidence="2">
        <text>2 GTP = 3',3'-c-di-GMP + 2 diphosphate</text>
        <dbReference type="Rhea" id="RHEA:24898"/>
        <dbReference type="ChEBI" id="CHEBI:33019"/>
        <dbReference type="ChEBI" id="CHEBI:37565"/>
        <dbReference type="ChEBI" id="CHEBI:58805"/>
        <dbReference type="EC" id="2.7.7.65"/>
    </reaction>
</comment>
<dbReference type="OrthoDB" id="9812260at2"/>